<dbReference type="STRING" id="272557.APE_2555"/>
<dbReference type="PANTHER" id="PTHR43418:SF4">
    <property type="entry name" value="MULTIFUNCTIONAL TRYPTOPHAN BIOSYNTHESIS PROTEIN"/>
    <property type="match status" value="1"/>
</dbReference>
<evidence type="ECO:0000256" key="1">
    <source>
        <dbReference type="ARBA" id="ARBA00004873"/>
    </source>
</evidence>
<dbReference type="GO" id="GO:0005829">
    <property type="term" value="C:cytosol"/>
    <property type="evidence" value="ECO:0007669"/>
    <property type="project" value="TreeGrafter"/>
</dbReference>
<comment type="catalytic activity">
    <reaction evidence="6">
        <text>chorismate + L-glutamine = anthranilate + pyruvate + L-glutamate + H(+)</text>
        <dbReference type="Rhea" id="RHEA:21732"/>
        <dbReference type="ChEBI" id="CHEBI:15361"/>
        <dbReference type="ChEBI" id="CHEBI:15378"/>
        <dbReference type="ChEBI" id="CHEBI:16567"/>
        <dbReference type="ChEBI" id="CHEBI:29748"/>
        <dbReference type="ChEBI" id="CHEBI:29985"/>
        <dbReference type="ChEBI" id="CHEBI:58359"/>
        <dbReference type="EC" id="4.1.3.27"/>
    </reaction>
</comment>
<dbReference type="CDD" id="cd01743">
    <property type="entry name" value="GATase1_Anthranilate_Synthase"/>
    <property type="match status" value="1"/>
</dbReference>
<dbReference type="GeneID" id="1445498"/>
<dbReference type="InterPro" id="IPR050472">
    <property type="entry name" value="Anth_synth/Amidotransfase"/>
</dbReference>
<sequence>MADTKVLVIDNYDSFVYNIVDVLARLGAESIVLRNDEVSPKIARRLKPDRIVISPGPGNPLNPRDSGRAPDIVREMARNTPVLGICLGHQIIGLLYGAKVERAPKPMHGKTSPVEHYGHKLYRGVPRVFQAMRYHSLAVYDPPEELQVDSVSLDDKVIMGISHAELPVYGVQFHPESIGTPHGEVIVRNFLDDPWP</sequence>
<dbReference type="AlphaFoldDB" id="Q9Y8S8"/>
<dbReference type="PRINTS" id="PR00099">
    <property type="entry name" value="CPSGATASE"/>
</dbReference>
<dbReference type="Pfam" id="PF00117">
    <property type="entry name" value="GATase"/>
    <property type="match status" value="1"/>
</dbReference>
<evidence type="ECO:0000256" key="5">
    <source>
        <dbReference type="ARBA" id="ARBA00023141"/>
    </source>
</evidence>
<proteinExistence type="predicted"/>
<dbReference type="PRINTS" id="PR00097">
    <property type="entry name" value="ANTSNTHASEII"/>
</dbReference>
<evidence type="ECO:0000256" key="4">
    <source>
        <dbReference type="ARBA" id="ARBA00022962"/>
    </source>
</evidence>
<dbReference type="PANTHER" id="PTHR43418">
    <property type="entry name" value="MULTIFUNCTIONAL TRYPTOPHAN BIOSYNTHESIS PROTEIN-RELATED"/>
    <property type="match status" value="1"/>
</dbReference>
<protein>
    <recommendedName>
        <fullName evidence="2">anthranilate synthase</fullName>
        <ecNumber evidence="2">4.1.3.27</ecNumber>
    </recommendedName>
</protein>
<dbReference type="EMBL" id="BA000002">
    <property type="protein sequence ID" value="BAA81572.1"/>
    <property type="molecule type" value="Genomic_DNA"/>
</dbReference>
<evidence type="ECO:0000256" key="6">
    <source>
        <dbReference type="ARBA" id="ARBA00047683"/>
    </source>
</evidence>
<comment type="pathway">
    <text evidence="1">Amino-acid biosynthesis; L-tryptophan biosynthesis; L-tryptophan from chorismate: step 1/5.</text>
</comment>
<evidence type="ECO:0000256" key="3">
    <source>
        <dbReference type="ARBA" id="ARBA00022822"/>
    </source>
</evidence>
<keyword evidence="5" id="KW-0057">Aromatic amino acid biosynthesis</keyword>
<dbReference type="SUPFAM" id="SSF52317">
    <property type="entry name" value="Class I glutamine amidotransferase-like"/>
    <property type="match status" value="1"/>
</dbReference>
<feature type="domain" description="Glutamine amidotransferase" evidence="7">
    <location>
        <begin position="7"/>
        <end position="191"/>
    </location>
</feature>
<dbReference type="PIR" id="D72489">
    <property type="entry name" value="D72489"/>
</dbReference>
<dbReference type="InterPro" id="IPR017926">
    <property type="entry name" value="GATASE"/>
</dbReference>
<dbReference type="GO" id="GO:0000162">
    <property type="term" value="P:L-tryptophan biosynthetic process"/>
    <property type="evidence" value="ECO:0007669"/>
    <property type="project" value="UniProtKB-KW"/>
</dbReference>
<evidence type="ECO:0000259" key="7">
    <source>
        <dbReference type="Pfam" id="PF00117"/>
    </source>
</evidence>
<dbReference type="RefSeq" id="WP_010867082.1">
    <property type="nucleotide sequence ID" value="NC_000854.2"/>
</dbReference>
<accession>Q9Y8S8</accession>
<dbReference type="InterPro" id="IPR029062">
    <property type="entry name" value="Class_I_gatase-like"/>
</dbReference>
<dbReference type="FunFam" id="3.40.50.880:FF:000003">
    <property type="entry name" value="Anthranilate synthase component II"/>
    <property type="match status" value="1"/>
</dbReference>
<keyword evidence="4" id="KW-0315">Glutamine amidotransferase</keyword>
<keyword evidence="9" id="KW-1185">Reference proteome</keyword>
<dbReference type="InterPro" id="IPR006221">
    <property type="entry name" value="TrpG/PapA_dom"/>
</dbReference>
<reference evidence="8 9" key="1">
    <citation type="journal article" date="1999" name="DNA Res.">
        <title>Complete genome sequence of an aerobic hyper-thermophilic crenarchaeon, Aeropyrum pernix K1.</title>
        <authorList>
            <person name="Kawarabayasi Y."/>
            <person name="Hino Y."/>
            <person name="Horikawa H."/>
            <person name="Yamazaki S."/>
            <person name="Haikawa Y."/>
            <person name="Jin-no K."/>
            <person name="Takahashi M."/>
            <person name="Sekine M."/>
            <person name="Baba S."/>
            <person name="Ankai A."/>
            <person name="Kosugi H."/>
            <person name="Hosoyama A."/>
            <person name="Fukui S."/>
            <person name="Nagai Y."/>
            <person name="Nishijima K."/>
            <person name="Nakazawa H."/>
            <person name="Takamiya M."/>
            <person name="Masuda S."/>
            <person name="Funahashi T."/>
            <person name="Tanaka T."/>
            <person name="Kudoh Y."/>
            <person name="Yamazaki J."/>
            <person name="Kushida N."/>
            <person name="Oguchi A."/>
            <person name="Aoki K."/>
            <person name="Kubota K."/>
            <person name="Nakamura Y."/>
            <person name="Nomura N."/>
            <person name="Sako Y."/>
            <person name="Kikuchi H."/>
        </authorList>
    </citation>
    <scope>NUCLEOTIDE SEQUENCE [LARGE SCALE GENOMIC DNA]</scope>
    <source>
        <strain evidence="9">ATCC 700893 / DSM 11879 / JCM 9820 / NBRC 100138 / K1</strain>
    </source>
</reference>
<dbReference type="MEROPS" id="C26.955"/>
<name>Q9Y8S8_AERPE</name>
<dbReference type="PATRIC" id="fig|272557.25.peg.1696"/>
<organism evidence="8 9">
    <name type="scientific">Aeropyrum pernix (strain ATCC 700893 / DSM 11879 / JCM 9820 / NBRC 100138 / K1)</name>
    <dbReference type="NCBI Taxonomy" id="272557"/>
    <lineage>
        <taxon>Archaea</taxon>
        <taxon>Thermoproteota</taxon>
        <taxon>Thermoprotei</taxon>
        <taxon>Desulfurococcales</taxon>
        <taxon>Desulfurococcaceae</taxon>
        <taxon>Aeropyrum</taxon>
    </lineage>
</organism>
<keyword evidence="3" id="KW-0822">Tryptophan biosynthesis</keyword>
<dbReference type="PROSITE" id="PS51273">
    <property type="entry name" value="GATASE_TYPE_1"/>
    <property type="match status" value="1"/>
</dbReference>
<dbReference type="Gene3D" id="3.40.50.880">
    <property type="match status" value="1"/>
</dbReference>
<dbReference type="NCBIfam" id="TIGR00566">
    <property type="entry name" value="trpG_papA"/>
    <property type="match status" value="1"/>
</dbReference>
<dbReference type="EC" id="4.1.3.27" evidence="2"/>
<dbReference type="GO" id="GO:0004049">
    <property type="term" value="F:anthranilate synthase activity"/>
    <property type="evidence" value="ECO:0007669"/>
    <property type="project" value="UniProtKB-EC"/>
</dbReference>
<evidence type="ECO:0000313" key="8">
    <source>
        <dbReference type="EMBL" id="BAA81572.1"/>
    </source>
</evidence>
<keyword evidence="3" id="KW-0028">Amino-acid biosynthesis</keyword>
<evidence type="ECO:0000313" key="9">
    <source>
        <dbReference type="Proteomes" id="UP000002518"/>
    </source>
</evidence>
<dbReference type="PRINTS" id="PR00096">
    <property type="entry name" value="GATASE"/>
</dbReference>
<evidence type="ECO:0000256" key="2">
    <source>
        <dbReference type="ARBA" id="ARBA00012266"/>
    </source>
</evidence>
<dbReference type="Proteomes" id="UP000002518">
    <property type="component" value="Chromosome"/>
</dbReference>
<keyword evidence="8" id="KW-0456">Lyase</keyword>
<dbReference type="eggNOG" id="arCOG00086">
    <property type="taxonomic scope" value="Archaea"/>
</dbReference>
<dbReference type="EnsemblBacteria" id="BAA81572">
    <property type="protein sequence ID" value="BAA81572"/>
    <property type="gene ID" value="APE_2555"/>
</dbReference>
<gene>
    <name evidence="8" type="primary">trpG</name>
    <name evidence="8" type="ordered locus">APE_2555</name>
</gene>
<dbReference type="KEGG" id="ape:APE_2555"/>